<evidence type="ECO:0000256" key="2">
    <source>
        <dbReference type="HAMAP-Rule" id="MF_01678"/>
    </source>
</evidence>
<accession>A0A2R7Y9J9</accession>
<dbReference type="EMBL" id="NDWU01000002">
    <property type="protein sequence ID" value="PUA34221.1"/>
    <property type="molecule type" value="Genomic_DNA"/>
</dbReference>
<keyword evidence="2" id="KW-0028">Amino-acid biosynthesis</keyword>
<feature type="binding site" evidence="2">
    <location>
        <begin position="48"/>
        <end position="50"/>
    </location>
    <ligand>
        <name>substrate</name>
    </ligand>
</feature>
<comment type="caution">
    <text evidence="3">The sequence shown here is derived from an EMBL/GenBank/DDBJ whole genome shotgun (WGS) entry which is preliminary data.</text>
</comment>
<dbReference type="InterPro" id="IPR000649">
    <property type="entry name" value="IF-2B-related"/>
</dbReference>
<name>A0A2R7Y9J9_9ARCH</name>
<dbReference type="Pfam" id="PF01008">
    <property type="entry name" value="IF-2B"/>
    <property type="match status" value="1"/>
</dbReference>
<dbReference type="NCBIfam" id="NF004326">
    <property type="entry name" value="PRK05720.1"/>
    <property type="match status" value="1"/>
</dbReference>
<dbReference type="Gene3D" id="1.20.120.420">
    <property type="entry name" value="translation initiation factor eif-2b, domain 1"/>
    <property type="match status" value="1"/>
</dbReference>
<comment type="similarity">
    <text evidence="2">Belongs to the EIF-2B alpha/beta/delta subunits family. MtnA subfamily.</text>
</comment>
<dbReference type="Proteomes" id="UP000244066">
    <property type="component" value="Unassembled WGS sequence"/>
</dbReference>
<feature type="binding site" evidence="2">
    <location>
        <begin position="251"/>
        <end position="252"/>
    </location>
    <ligand>
        <name>substrate</name>
    </ligand>
</feature>
<dbReference type="NCBIfam" id="TIGR00512">
    <property type="entry name" value="salvage_mtnA"/>
    <property type="match status" value="1"/>
</dbReference>
<feature type="binding site" evidence="2">
    <location>
        <position position="199"/>
    </location>
    <ligand>
        <name>substrate</name>
    </ligand>
</feature>
<reference evidence="3 4" key="1">
    <citation type="submission" date="2017-04" db="EMBL/GenBank/DDBJ databases">
        <title>Draft Aigarchaeota genome from a New Zealand hot spring.</title>
        <authorList>
            <person name="Reysenbach A.-L."/>
            <person name="Donaho J.A."/>
            <person name="Gerhart J."/>
            <person name="Kelley J.F."/>
            <person name="Kouba K."/>
            <person name="Podar M."/>
            <person name="Stott M."/>
        </authorList>
    </citation>
    <scope>NUCLEOTIDE SEQUENCE [LARGE SCALE GENOMIC DNA]</scope>
    <source>
        <strain evidence="3">NZ13_MG1</strain>
    </source>
</reference>
<dbReference type="Gene3D" id="3.40.50.10470">
    <property type="entry name" value="Translation initiation factor eif-2b, domain 2"/>
    <property type="match status" value="1"/>
</dbReference>
<evidence type="ECO:0000256" key="1">
    <source>
        <dbReference type="ARBA" id="ARBA00023235"/>
    </source>
</evidence>
<dbReference type="EC" id="5.3.1.23" evidence="2"/>
<evidence type="ECO:0000313" key="4">
    <source>
        <dbReference type="Proteomes" id="UP000244066"/>
    </source>
</evidence>
<dbReference type="FunFam" id="1.20.120.420:FF:000003">
    <property type="entry name" value="Methylthioribose-1-phosphate isomerase"/>
    <property type="match status" value="1"/>
</dbReference>
<dbReference type="GO" id="GO:0019509">
    <property type="term" value="P:L-methionine salvage from methylthioadenosine"/>
    <property type="evidence" value="ECO:0007669"/>
    <property type="project" value="UniProtKB-UniRule"/>
</dbReference>
<organism evidence="3 4">
    <name type="scientific">Candidatus Terraquivivens tikiterensis</name>
    <dbReference type="NCBI Taxonomy" id="1980982"/>
    <lineage>
        <taxon>Archaea</taxon>
        <taxon>Nitrososphaerota</taxon>
        <taxon>Candidatus Wolframiiraptoraceae</taxon>
        <taxon>Candidatus Terraquivivens</taxon>
    </lineage>
</organism>
<proteinExistence type="inferred from homology"/>
<feature type="site" description="Transition state stabilizer" evidence="2">
    <location>
        <position position="160"/>
    </location>
</feature>
<dbReference type="InterPro" id="IPR005251">
    <property type="entry name" value="IF-M1Pi"/>
</dbReference>
<gene>
    <name evidence="3" type="ORF">B9J98_01115</name>
</gene>
<comment type="function">
    <text evidence="2">Catalyzes the interconversion of methylthioribose-1-phosphate (MTR-1-P) into methylthioribulose-1-phosphate (MTRu-1-P).</text>
</comment>
<dbReference type="GO" id="GO:0046523">
    <property type="term" value="F:S-methyl-5-thioribose-1-phosphate isomerase activity"/>
    <property type="evidence" value="ECO:0007669"/>
    <property type="project" value="UniProtKB-UniRule"/>
</dbReference>
<dbReference type="PANTHER" id="PTHR43475:SF1">
    <property type="entry name" value="METHYLTHIORIBOSE-1-PHOSPHATE ISOMERASE"/>
    <property type="match status" value="1"/>
</dbReference>
<comment type="catalytic activity">
    <reaction evidence="2">
        <text>5-(methylsulfanyl)-alpha-D-ribose 1-phosphate = 5-(methylsulfanyl)-D-ribulose 1-phosphate</text>
        <dbReference type="Rhea" id="RHEA:19989"/>
        <dbReference type="ChEBI" id="CHEBI:58533"/>
        <dbReference type="ChEBI" id="CHEBI:58548"/>
        <dbReference type="EC" id="5.3.1.23"/>
    </reaction>
</comment>
<keyword evidence="2" id="KW-0486">Methionine biosynthesis</keyword>
<feature type="active site" description="Proton donor" evidence="2">
    <location>
        <position position="240"/>
    </location>
</feature>
<evidence type="ECO:0000313" key="3">
    <source>
        <dbReference type="EMBL" id="PUA34221.1"/>
    </source>
</evidence>
<dbReference type="PANTHER" id="PTHR43475">
    <property type="entry name" value="METHYLTHIORIBOSE-1-PHOSPHATE ISOMERASE"/>
    <property type="match status" value="1"/>
</dbReference>
<dbReference type="SUPFAM" id="SSF100950">
    <property type="entry name" value="NagB/RpiA/CoA transferase-like"/>
    <property type="match status" value="1"/>
</dbReference>
<feature type="binding site" evidence="2">
    <location>
        <position position="91"/>
    </location>
    <ligand>
        <name>substrate</name>
    </ligand>
</feature>
<dbReference type="InterPro" id="IPR011559">
    <property type="entry name" value="Initiation_fac_2B_a/b/d"/>
</dbReference>
<keyword evidence="1 2" id="KW-0413">Isomerase</keyword>
<dbReference type="InterPro" id="IPR042529">
    <property type="entry name" value="IF_2B-like_C"/>
</dbReference>
<dbReference type="FunFam" id="3.40.50.10470:FF:000006">
    <property type="entry name" value="Methylthioribose-1-phosphate isomerase"/>
    <property type="match status" value="1"/>
</dbReference>
<dbReference type="InterPro" id="IPR037171">
    <property type="entry name" value="NagB/RpiA_transferase-like"/>
</dbReference>
<dbReference type="NCBIfam" id="TIGR00524">
    <property type="entry name" value="eIF-2B_rel"/>
    <property type="match status" value="1"/>
</dbReference>
<dbReference type="HAMAP" id="MF_01678">
    <property type="entry name" value="Salvage_MtnA"/>
    <property type="match status" value="1"/>
</dbReference>
<sequence>MPKELRTVLWVGNRVKLIDQRKLPSKLVYISCKSYRDVALAIKSMAVRGAPAIGVAAAMGMALAAKHGRNRTIGELMSRLERAKEVLASTRPTAVNLYWALDRVMRVAREAARSGSVESVVLSVLEEAKRMADEDVEVNRALGKQGSTLIRDGDTVLTHCNAGSLATVCYGTALGVIRAALEEGKSISVIATETRPKLQGARLTAFELKTMGVPFKLITDGMVGYAMQQGLVSKVLVGADRVLAKSGHVVNKIGTLTIAIAAKHFGIPFYVAAPTSTLDFESSPEDVVIEFRDEEEVHYVGRTRITPKGVKAMNPAFDVTPPELVTAVITERGIYEPTRLMELRQG</sequence>
<protein>
    <recommendedName>
        <fullName evidence="2">Putative methylthioribose-1-phosphate isomerase</fullName>
        <shortName evidence="2">M1Pi</shortName>
        <shortName evidence="2">MTR-1-P isomerase</shortName>
        <ecNumber evidence="2">5.3.1.23</ecNumber>
    </recommendedName>
    <alternativeName>
        <fullName evidence="2">MTNA-like protein</fullName>
        <shortName evidence="2">aMTNA</shortName>
    </alternativeName>
    <alternativeName>
        <fullName evidence="2">S-methyl-5-thioribose-1-phosphate isomerase</fullName>
    </alternativeName>
</protein>
<dbReference type="AlphaFoldDB" id="A0A2R7Y9J9"/>
<dbReference type="InterPro" id="IPR027363">
    <property type="entry name" value="M1Pi_N"/>
</dbReference>